<accession>A0A812VC80</accession>
<gene>
    <name evidence="1" type="ORF">SNAT2548_LOCUS34725</name>
</gene>
<reference evidence="1" key="1">
    <citation type="submission" date="2021-02" db="EMBL/GenBank/DDBJ databases">
        <authorList>
            <person name="Dougan E. K."/>
            <person name="Rhodes N."/>
            <person name="Thang M."/>
            <person name="Chan C."/>
        </authorList>
    </citation>
    <scope>NUCLEOTIDE SEQUENCE</scope>
</reference>
<evidence type="ECO:0008006" key="3">
    <source>
        <dbReference type="Google" id="ProtNLM"/>
    </source>
</evidence>
<dbReference type="EMBL" id="CAJNDS010002826">
    <property type="protein sequence ID" value="CAE7610916.1"/>
    <property type="molecule type" value="Genomic_DNA"/>
</dbReference>
<organism evidence="1 2">
    <name type="scientific">Symbiodinium natans</name>
    <dbReference type="NCBI Taxonomy" id="878477"/>
    <lineage>
        <taxon>Eukaryota</taxon>
        <taxon>Sar</taxon>
        <taxon>Alveolata</taxon>
        <taxon>Dinophyceae</taxon>
        <taxon>Suessiales</taxon>
        <taxon>Symbiodiniaceae</taxon>
        <taxon>Symbiodinium</taxon>
    </lineage>
</organism>
<name>A0A812VC80_9DINO</name>
<sequence>MSNFFHMPTKLYDCFQEHRFAIKLSFGDPSKSPPLSMKAPNAAGPCTGVQSHCYETAYEAFRICLGPDSGVLEGRTYTTLADLLQGRKPLSVHVKMDVEGSEWSVLEALLANASDLAKIRTLDMEVHFGFAAASEARHRKSPEEAIRREVGIFTKLASTFLAVGSNVETNAQGWDPATSCAKLCDEPLVHTSGGFPVNQFAVSFVNPALLRAKSPHQMEVTSRGIARQTADLK</sequence>
<evidence type="ECO:0000313" key="2">
    <source>
        <dbReference type="Proteomes" id="UP000604046"/>
    </source>
</evidence>
<dbReference type="OrthoDB" id="10006218at2759"/>
<comment type="caution">
    <text evidence="1">The sequence shown here is derived from an EMBL/GenBank/DDBJ whole genome shotgun (WGS) entry which is preliminary data.</text>
</comment>
<evidence type="ECO:0000313" key="1">
    <source>
        <dbReference type="EMBL" id="CAE7610916.1"/>
    </source>
</evidence>
<keyword evidence="2" id="KW-1185">Reference proteome</keyword>
<dbReference type="AlphaFoldDB" id="A0A812VC80"/>
<proteinExistence type="predicted"/>
<dbReference type="Proteomes" id="UP000604046">
    <property type="component" value="Unassembled WGS sequence"/>
</dbReference>
<protein>
    <recommendedName>
        <fullName evidence="3">Methyltransferase FkbM domain-containing protein</fullName>
    </recommendedName>
</protein>